<feature type="binding site" evidence="10">
    <location>
        <begin position="127"/>
        <end position="130"/>
    </location>
    <ligand>
        <name>GTP</name>
        <dbReference type="ChEBI" id="CHEBI:37565"/>
    </ligand>
</feature>
<accession>A0A1S7LHG0</accession>
<dbReference type="PROSITE" id="PS51721">
    <property type="entry name" value="G_CP"/>
    <property type="match status" value="1"/>
</dbReference>
<gene>
    <name evidence="10" type="primary">rsgA</name>
    <name evidence="13" type="ORF">MAGMO_2225</name>
</gene>
<protein>
    <recommendedName>
        <fullName evidence="10">Small ribosomal subunit biogenesis GTPase RsgA</fullName>
        <ecNumber evidence="10">3.6.1.-</ecNumber>
    </recommendedName>
</protein>
<keyword evidence="1 10" id="KW-0963">Cytoplasm</keyword>
<dbReference type="Gene3D" id="3.40.50.300">
    <property type="entry name" value="P-loop containing nucleotide triphosphate hydrolases"/>
    <property type="match status" value="1"/>
</dbReference>
<feature type="domain" description="EngC GTPase" evidence="11">
    <location>
        <begin position="88"/>
        <end position="235"/>
    </location>
</feature>
<evidence type="ECO:0000259" key="11">
    <source>
        <dbReference type="PROSITE" id="PS50936"/>
    </source>
</evidence>
<evidence type="ECO:0000256" key="3">
    <source>
        <dbReference type="ARBA" id="ARBA00022723"/>
    </source>
</evidence>
<evidence type="ECO:0000256" key="6">
    <source>
        <dbReference type="ARBA" id="ARBA00022801"/>
    </source>
</evidence>
<feature type="binding site" evidence="10">
    <location>
        <position position="265"/>
    </location>
    <ligand>
        <name>Zn(2+)</name>
        <dbReference type="ChEBI" id="CHEBI:29105"/>
    </ligand>
</feature>
<evidence type="ECO:0000256" key="8">
    <source>
        <dbReference type="ARBA" id="ARBA00022884"/>
    </source>
</evidence>
<keyword evidence="3 10" id="KW-0479">Metal-binding</keyword>
<dbReference type="PANTHER" id="PTHR32120">
    <property type="entry name" value="SMALL RIBOSOMAL SUBUNIT BIOGENESIS GTPASE RSGA"/>
    <property type="match status" value="1"/>
</dbReference>
<comment type="subunit">
    <text evidence="10">Monomer. Associates with 30S ribosomal subunit, binds 16S rRNA.</text>
</comment>
<keyword evidence="6 10" id="KW-0378">Hydrolase</keyword>
<evidence type="ECO:0000256" key="2">
    <source>
        <dbReference type="ARBA" id="ARBA00022517"/>
    </source>
</evidence>
<feature type="binding site" evidence="10">
    <location>
        <position position="267"/>
    </location>
    <ligand>
        <name>Zn(2+)</name>
        <dbReference type="ChEBI" id="CHEBI:29105"/>
    </ligand>
</feature>
<reference evidence="13" key="1">
    <citation type="submission" date="2015-04" db="EMBL/GenBank/DDBJ databases">
        <authorList>
            <person name="Syromyatnikov M.Y."/>
            <person name="Popov V.N."/>
        </authorList>
    </citation>
    <scope>NUCLEOTIDE SEQUENCE</scope>
    <source>
        <strain evidence="13">MO-1</strain>
    </source>
</reference>
<evidence type="ECO:0000313" key="13">
    <source>
        <dbReference type="EMBL" id="CRH06390.1"/>
    </source>
</evidence>
<keyword evidence="4 10" id="KW-0699">rRNA-binding</keyword>
<dbReference type="InterPro" id="IPR030378">
    <property type="entry name" value="G_CP_dom"/>
</dbReference>
<dbReference type="HAMAP" id="MF_01820">
    <property type="entry name" value="GTPase_RsgA"/>
    <property type="match status" value="1"/>
</dbReference>
<proteinExistence type="inferred from homology"/>
<evidence type="ECO:0000256" key="4">
    <source>
        <dbReference type="ARBA" id="ARBA00022730"/>
    </source>
</evidence>
<sequence length="331" mass="37363">MTMDELTDAQPMRVIGRHGELLTLFGVAGQKQLKLPGKWQSLPPEEKPLIGDWLIVDQAGLPIRLLDRSSSLSRRSSGHGQQTQFMAANIDTLFIVSSCNRDFNLSRMERYVALAYEGGCTPVVILTKSDLCADPNDYSDQVRQMKRDLMVVTTDARSVEVSSLLEPWIGPGETVAFVGSSGVGKSTLTNTLLNRHELETRAVRSDDDKGRHTTTVRAMFQMARGAWLMDTPGMRELRLGESGQGLQEAFSDIEALAEQCRYRDCSHAETSGCAVIDAVKEGALDERRYRNYLKLQREQAYLQETQWQQRDRQRQFGKMVNEVKRVKFGRR</sequence>
<evidence type="ECO:0000256" key="7">
    <source>
        <dbReference type="ARBA" id="ARBA00022833"/>
    </source>
</evidence>
<organism evidence="13">
    <name type="scientific">Magnetococcus massalia (strain MO-1)</name>
    <dbReference type="NCBI Taxonomy" id="451514"/>
    <lineage>
        <taxon>Bacteria</taxon>
        <taxon>Pseudomonadati</taxon>
        <taxon>Pseudomonadota</taxon>
        <taxon>Magnetococcia</taxon>
        <taxon>Magnetococcales</taxon>
        <taxon>Magnetococcaceae</taxon>
        <taxon>Magnetococcus</taxon>
    </lineage>
</organism>
<comment type="cofactor">
    <cofactor evidence="10">
        <name>Zn(2+)</name>
        <dbReference type="ChEBI" id="CHEBI:29105"/>
    </cofactor>
    <text evidence="10">Binds 1 zinc ion per subunit.</text>
</comment>
<dbReference type="InterPro" id="IPR027417">
    <property type="entry name" value="P-loop_NTPase"/>
</dbReference>
<comment type="function">
    <text evidence="10">One of several proteins that assist in the late maturation steps of the functional core of the 30S ribosomal subunit. Helps release RbfA from mature subunits. May play a role in the assembly of ribosomal proteins into the subunit. Circularly permuted GTPase that catalyzes slow GTP hydrolysis, GTPase activity is stimulated by the 30S ribosomal subunit.</text>
</comment>
<dbReference type="InterPro" id="IPR004881">
    <property type="entry name" value="Ribosome_biogen_GTPase_RsgA"/>
</dbReference>
<evidence type="ECO:0000256" key="5">
    <source>
        <dbReference type="ARBA" id="ARBA00022741"/>
    </source>
</evidence>
<dbReference type="NCBIfam" id="TIGR00157">
    <property type="entry name" value="ribosome small subunit-dependent GTPase A"/>
    <property type="match status" value="1"/>
</dbReference>
<dbReference type="PANTHER" id="PTHR32120:SF10">
    <property type="entry name" value="SMALL RIBOSOMAL SUBUNIT BIOGENESIS GTPASE RSGA"/>
    <property type="match status" value="1"/>
</dbReference>
<dbReference type="AlphaFoldDB" id="A0A1S7LHG0"/>
<comment type="similarity">
    <text evidence="10">Belongs to the TRAFAC class YlqF/YawG GTPase family. RsgA subfamily.</text>
</comment>
<evidence type="ECO:0000256" key="10">
    <source>
        <dbReference type="HAMAP-Rule" id="MF_01820"/>
    </source>
</evidence>
<name>A0A1S7LHG0_MAGMO</name>
<dbReference type="Gene3D" id="1.10.40.50">
    <property type="entry name" value="Probable gtpase engc, domain 3"/>
    <property type="match status" value="1"/>
</dbReference>
<keyword evidence="7 10" id="KW-0862">Zinc</keyword>
<dbReference type="GO" id="GO:0005737">
    <property type="term" value="C:cytoplasm"/>
    <property type="evidence" value="ECO:0007669"/>
    <property type="project" value="UniProtKB-SubCell"/>
</dbReference>
<evidence type="ECO:0000256" key="9">
    <source>
        <dbReference type="ARBA" id="ARBA00023134"/>
    </source>
</evidence>
<dbReference type="EMBL" id="LO017727">
    <property type="protein sequence ID" value="CRH06390.1"/>
    <property type="molecule type" value="Genomic_DNA"/>
</dbReference>
<dbReference type="EC" id="3.6.1.-" evidence="10"/>
<evidence type="ECO:0000256" key="1">
    <source>
        <dbReference type="ARBA" id="ARBA00022490"/>
    </source>
</evidence>
<evidence type="ECO:0000259" key="12">
    <source>
        <dbReference type="PROSITE" id="PS51721"/>
    </source>
</evidence>
<feature type="binding site" evidence="10">
    <location>
        <position position="260"/>
    </location>
    <ligand>
        <name>Zn(2+)</name>
        <dbReference type="ChEBI" id="CHEBI:29105"/>
    </ligand>
</feature>
<dbReference type="Pfam" id="PF03193">
    <property type="entry name" value="RsgA_GTPase"/>
    <property type="match status" value="1"/>
</dbReference>
<keyword evidence="2 10" id="KW-0690">Ribosome biogenesis</keyword>
<dbReference type="CDD" id="cd01854">
    <property type="entry name" value="YjeQ_EngC"/>
    <property type="match status" value="1"/>
</dbReference>
<dbReference type="PROSITE" id="PS50936">
    <property type="entry name" value="ENGC_GTPASE"/>
    <property type="match status" value="1"/>
</dbReference>
<dbReference type="SUPFAM" id="SSF52540">
    <property type="entry name" value="P-loop containing nucleoside triphosphate hydrolases"/>
    <property type="match status" value="1"/>
</dbReference>
<dbReference type="InterPro" id="IPR010914">
    <property type="entry name" value="RsgA_GTPase_dom"/>
</dbReference>
<feature type="binding site" evidence="10">
    <location>
        <position position="273"/>
    </location>
    <ligand>
        <name>Zn(2+)</name>
        <dbReference type="ChEBI" id="CHEBI:29105"/>
    </ligand>
</feature>
<feature type="binding site" evidence="10">
    <location>
        <begin position="179"/>
        <end position="187"/>
    </location>
    <ligand>
        <name>GTP</name>
        <dbReference type="ChEBI" id="CHEBI:37565"/>
    </ligand>
</feature>
<comment type="subcellular location">
    <subcellularLocation>
        <location evidence="10">Cytoplasm</location>
    </subcellularLocation>
</comment>
<dbReference type="GO" id="GO:0005525">
    <property type="term" value="F:GTP binding"/>
    <property type="evidence" value="ECO:0007669"/>
    <property type="project" value="UniProtKB-UniRule"/>
</dbReference>
<dbReference type="GO" id="GO:0003924">
    <property type="term" value="F:GTPase activity"/>
    <property type="evidence" value="ECO:0007669"/>
    <property type="project" value="UniProtKB-UniRule"/>
</dbReference>
<feature type="domain" description="CP-type G" evidence="12">
    <location>
        <begin position="79"/>
        <end position="237"/>
    </location>
</feature>
<keyword evidence="5 10" id="KW-0547">Nucleotide-binding</keyword>
<dbReference type="GO" id="GO:0042274">
    <property type="term" value="P:ribosomal small subunit biogenesis"/>
    <property type="evidence" value="ECO:0007669"/>
    <property type="project" value="UniProtKB-UniRule"/>
</dbReference>
<dbReference type="GO" id="GO:0046872">
    <property type="term" value="F:metal ion binding"/>
    <property type="evidence" value="ECO:0007669"/>
    <property type="project" value="UniProtKB-KW"/>
</dbReference>
<keyword evidence="8 10" id="KW-0694">RNA-binding</keyword>
<keyword evidence="9 10" id="KW-0342">GTP-binding</keyword>
<dbReference type="GO" id="GO:0019843">
    <property type="term" value="F:rRNA binding"/>
    <property type="evidence" value="ECO:0007669"/>
    <property type="project" value="UniProtKB-KW"/>
</dbReference>